<feature type="transmembrane region" description="Helical" evidence="6">
    <location>
        <begin position="71"/>
        <end position="94"/>
    </location>
</feature>
<keyword evidence="2 6" id="KW-0812">Transmembrane</keyword>
<accession>A0A9P6FUX9</accession>
<proteinExistence type="predicted"/>
<reference evidence="7" key="1">
    <citation type="journal article" date="2020" name="Fungal Divers.">
        <title>Resolving the Mortierellaceae phylogeny through synthesis of multi-gene phylogenetics and phylogenomics.</title>
        <authorList>
            <person name="Vandepol N."/>
            <person name="Liber J."/>
            <person name="Desiro A."/>
            <person name="Na H."/>
            <person name="Kennedy M."/>
            <person name="Barry K."/>
            <person name="Grigoriev I.V."/>
            <person name="Miller A.N."/>
            <person name="O'Donnell K."/>
            <person name="Stajich J.E."/>
            <person name="Bonito G."/>
        </authorList>
    </citation>
    <scope>NUCLEOTIDE SEQUENCE</scope>
    <source>
        <strain evidence="7">KOD1015</strain>
    </source>
</reference>
<feature type="transmembrane region" description="Helical" evidence="6">
    <location>
        <begin position="40"/>
        <end position="59"/>
    </location>
</feature>
<organism evidence="7 8">
    <name type="scientific">Lunasporangiospora selenospora</name>
    <dbReference type="NCBI Taxonomy" id="979761"/>
    <lineage>
        <taxon>Eukaryota</taxon>
        <taxon>Fungi</taxon>
        <taxon>Fungi incertae sedis</taxon>
        <taxon>Mucoromycota</taxon>
        <taxon>Mortierellomycotina</taxon>
        <taxon>Mortierellomycetes</taxon>
        <taxon>Mortierellales</taxon>
        <taxon>Mortierellaceae</taxon>
        <taxon>Lunasporangiospora</taxon>
    </lineage>
</organism>
<evidence type="ECO:0000256" key="6">
    <source>
        <dbReference type="SAM" id="Phobius"/>
    </source>
</evidence>
<evidence type="ECO:0000313" key="7">
    <source>
        <dbReference type="EMBL" id="KAF9581899.1"/>
    </source>
</evidence>
<keyword evidence="3 6" id="KW-1133">Transmembrane helix</keyword>
<feature type="region of interest" description="Disordered" evidence="5">
    <location>
        <begin position="210"/>
        <end position="255"/>
    </location>
</feature>
<evidence type="ECO:0000256" key="4">
    <source>
        <dbReference type="ARBA" id="ARBA00023136"/>
    </source>
</evidence>
<keyword evidence="4 6" id="KW-0472">Membrane</keyword>
<comment type="subcellular location">
    <subcellularLocation>
        <location evidence="1">Membrane</location>
        <topology evidence="1">Multi-pass membrane protein</topology>
    </subcellularLocation>
</comment>
<evidence type="ECO:0000256" key="3">
    <source>
        <dbReference type="ARBA" id="ARBA00022989"/>
    </source>
</evidence>
<evidence type="ECO:0000256" key="1">
    <source>
        <dbReference type="ARBA" id="ARBA00004141"/>
    </source>
</evidence>
<evidence type="ECO:0000313" key="8">
    <source>
        <dbReference type="Proteomes" id="UP000780801"/>
    </source>
</evidence>
<evidence type="ECO:0000256" key="5">
    <source>
        <dbReference type="SAM" id="MobiDB-lite"/>
    </source>
</evidence>
<feature type="compositionally biased region" description="Basic and acidic residues" evidence="5">
    <location>
        <begin position="233"/>
        <end position="250"/>
    </location>
</feature>
<dbReference type="InterPro" id="IPR008521">
    <property type="entry name" value="Mg_trans_NIPA"/>
</dbReference>
<comment type="caution">
    <text evidence="7">The sequence shown here is derived from an EMBL/GenBank/DDBJ whole genome shotgun (WGS) entry which is preliminary data.</text>
</comment>
<protein>
    <submittedName>
        <fullName evidence="7">Uncharacterized protein</fullName>
    </submittedName>
</protein>
<dbReference type="AlphaFoldDB" id="A0A9P6FUX9"/>
<dbReference type="PANTHER" id="PTHR12570:SF92">
    <property type="entry name" value="SPICHTHYIN, ISOFORM B"/>
    <property type="match status" value="1"/>
</dbReference>
<dbReference type="EMBL" id="JAABOA010001274">
    <property type="protein sequence ID" value="KAF9581899.1"/>
    <property type="molecule type" value="Genomic_DNA"/>
</dbReference>
<feature type="transmembrane region" description="Helical" evidence="6">
    <location>
        <begin position="100"/>
        <end position="119"/>
    </location>
</feature>
<dbReference type="GO" id="GO:0015095">
    <property type="term" value="F:magnesium ion transmembrane transporter activity"/>
    <property type="evidence" value="ECO:0007669"/>
    <property type="project" value="InterPro"/>
</dbReference>
<dbReference type="GO" id="GO:0016020">
    <property type="term" value="C:membrane"/>
    <property type="evidence" value="ECO:0007669"/>
    <property type="project" value="UniProtKB-SubCell"/>
</dbReference>
<feature type="compositionally biased region" description="Basic and acidic residues" evidence="5">
    <location>
        <begin position="172"/>
        <end position="181"/>
    </location>
</feature>
<feature type="compositionally biased region" description="Basic residues" evidence="5">
    <location>
        <begin position="223"/>
        <end position="232"/>
    </location>
</feature>
<dbReference type="Proteomes" id="UP000780801">
    <property type="component" value="Unassembled WGS sequence"/>
</dbReference>
<dbReference type="OrthoDB" id="6428174at2759"/>
<feature type="region of interest" description="Disordered" evidence="5">
    <location>
        <begin position="292"/>
        <end position="347"/>
    </location>
</feature>
<feature type="region of interest" description="Disordered" evidence="5">
    <location>
        <begin position="159"/>
        <end position="188"/>
    </location>
</feature>
<feature type="compositionally biased region" description="Basic and acidic residues" evidence="5">
    <location>
        <begin position="337"/>
        <end position="347"/>
    </location>
</feature>
<sequence length="347" mass="38143">MLVYITVCSLIGSLSVVATQGLGAAIVLNITTGTPQFNHWFIYVTIVFVLCTLLTEINYLNKALNLFNTAVVTPVYYVFFTSATLIASVILFQGFSASPVSILTVVMGFFVICAGVVLLQTSKSAVLAEFALKKSKSFTEFVTVSSALSFTDHHHHHQHFSTDDGILSGSGDARDIHKDETDGLDPGPLGLRAVPFDAIRQMVRASTMPSSPASFVEKENHRLFGKKRRRRSTRGELDLDLGPDSHDDHGFSTSRVLSNSALDEMAASGDSEKMLERDYVERTRSFRLEERVLDPPVNIPEGDQQHWNHSDVEHPDLVDTEDILSDQEHGPSGNGSSEKRTDKGMSP</sequence>
<feature type="compositionally biased region" description="Basic and acidic residues" evidence="5">
    <location>
        <begin position="303"/>
        <end position="317"/>
    </location>
</feature>
<dbReference type="PANTHER" id="PTHR12570">
    <property type="match status" value="1"/>
</dbReference>
<dbReference type="Pfam" id="PF05653">
    <property type="entry name" value="Mg_trans_NIPA"/>
    <property type="match status" value="1"/>
</dbReference>
<evidence type="ECO:0000256" key="2">
    <source>
        <dbReference type="ARBA" id="ARBA00022692"/>
    </source>
</evidence>
<name>A0A9P6FUX9_9FUNG</name>
<keyword evidence="8" id="KW-1185">Reference proteome</keyword>
<gene>
    <name evidence="7" type="ORF">BGW38_000919</name>
</gene>